<evidence type="ECO:0000313" key="5">
    <source>
        <dbReference type="EnsemblMetazoa" id="G2133.1:cds"/>
    </source>
</evidence>
<keyword evidence="6" id="KW-1185">Reference proteome</keyword>
<dbReference type="EnsemblMetazoa" id="G2133.1">
    <property type="protein sequence ID" value="G2133.1:cds"/>
    <property type="gene ID" value="G2133"/>
</dbReference>
<reference evidence="5" key="2">
    <citation type="submission" date="2022-08" db="UniProtKB">
        <authorList>
            <consortium name="EnsemblMetazoa"/>
        </authorList>
    </citation>
    <scope>IDENTIFICATION</scope>
    <source>
        <strain evidence="5">05x7-T-G4-1.051#20</strain>
    </source>
</reference>
<dbReference type="EMBL" id="JH818685">
    <property type="protein sequence ID" value="EKC24554.1"/>
    <property type="molecule type" value="Genomic_DNA"/>
</dbReference>
<dbReference type="AlphaFoldDB" id="K1PZT2"/>
<dbReference type="GO" id="GO:0045277">
    <property type="term" value="C:respiratory chain complex IV"/>
    <property type="evidence" value="ECO:0007669"/>
    <property type="project" value="InterPro"/>
</dbReference>
<evidence type="ECO:0000256" key="2">
    <source>
        <dbReference type="ARBA" id="ARBA00022833"/>
    </source>
</evidence>
<dbReference type="GO" id="GO:0006123">
    <property type="term" value="P:mitochondrial electron transport, cytochrome c to oxygen"/>
    <property type="evidence" value="ECO:0007669"/>
    <property type="project" value="InterPro"/>
</dbReference>
<accession>K1PZT2</accession>
<dbReference type="CDD" id="cd00924">
    <property type="entry name" value="Cyt_c_Oxidase_Vb"/>
    <property type="match status" value="1"/>
</dbReference>
<evidence type="ECO:0000313" key="4">
    <source>
        <dbReference type="EMBL" id="EKC24554.1"/>
    </source>
</evidence>
<dbReference type="GO" id="GO:0046872">
    <property type="term" value="F:metal ion binding"/>
    <property type="evidence" value="ECO:0007669"/>
    <property type="project" value="UniProtKB-KW"/>
</dbReference>
<feature type="binding site" evidence="3">
    <location>
        <position position="141"/>
    </location>
    <ligand>
        <name>Zn(2+)</name>
        <dbReference type="ChEBI" id="CHEBI:29105"/>
    </ligand>
</feature>
<dbReference type="EnsemblMetazoa" id="G2133.3">
    <property type="protein sequence ID" value="G2133.3:cds"/>
    <property type="gene ID" value="G2133"/>
</dbReference>
<dbReference type="FunCoup" id="K1PZT2">
    <property type="interactions" value="924"/>
</dbReference>
<reference evidence="4" key="1">
    <citation type="journal article" date="2012" name="Nature">
        <title>The oyster genome reveals stress adaptation and complexity of shell formation.</title>
        <authorList>
            <person name="Zhang G."/>
            <person name="Fang X."/>
            <person name="Guo X."/>
            <person name="Li L."/>
            <person name="Luo R."/>
            <person name="Xu F."/>
            <person name="Yang P."/>
            <person name="Zhang L."/>
            <person name="Wang X."/>
            <person name="Qi H."/>
            <person name="Xiong Z."/>
            <person name="Que H."/>
            <person name="Xie Y."/>
            <person name="Holland P.W."/>
            <person name="Paps J."/>
            <person name="Zhu Y."/>
            <person name="Wu F."/>
            <person name="Chen Y."/>
            <person name="Wang J."/>
            <person name="Peng C."/>
            <person name="Meng J."/>
            <person name="Yang L."/>
            <person name="Liu J."/>
            <person name="Wen B."/>
            <person name="Zhang N."/>
            <person name="Huang Z."/>
            <person name="Zhu Q."/>
            <person name="Feng Y."/>
            <person name="Mount A."/>
            <person name="Hedgecock D."/>
            <person name="Xu Z."/>
            <person name="Liu Y."/>
            <person name="Domazet-Loso T."/>
            <person name="Du Y."/>
            <person name="Sun X."/>
            <person name="Zhang S."/>
            <person name="Liu B."/>
            <person name="Cheng P."/>
            <person name="Jiang X."/>
            <person name="Li J."/>
            <person name="Fan D."/>
            <person name="Wang W."/>
            <person name="Fu W."/>
            <person name="Wang T."/>
            <person name="Wang B."/>
            <person name="Zhang J."/>
            <person name="Peng Z."/>
            <person name="Li Y."/>
            <person name="Li N."/>
            <person name="Wang J."/>
            <person name="Chen M."/>
            <person name="He Y."/>
            <person name="Tan F."/>
            <person name="Song X."/>
            <person name="Zheng Q."/>
            <person name="Huang R."/>
            <person name="Yang H."/>
            <person name="Du X."/>
            <person name="Chen L."/>
            <person name="Yang M."/>
            <person name="Gaffney P.M."/>
            <person name="Wang S."/>
            <person name="Luo L."/>
            <person name="She Z."/>
            <person name="Ming Y."/>
            <person name="Huang W."/>
            <person name="Zhang S."/>
            <person name="Huang B."/>
            <person name="Zhang Y."/>
            <person name="Qu T."/>
            <person name="Ni P."/>
            <person name="Miao G."/>
            <person name="Wang J."/>
            <person name="Wang Q."/>
            <person name="Steinberg C.E."/>
            <person name="Wang H."/>
            <person name="Li N."/>
            <person name="Qian L."/>
            <person name="Zhang G."/>
            <person name="Li Y."/>
            <person name="Yang H."/>
            <person name="Liu X."/>
            <person name="Wang J."/>
            <person name="Yin Y."/>
            <person name="Wang J."/>
        </authorList>
    </citation>
    <scope>NUCLEOTIDE SEQUENCE [LARGE SCALE GENOMIC DNA]</scope>
    <source>
        <strain evidence="4">05x7-T-G4-1.051#20</strain>
    </source>
</reference>
<keyword evidence="1 3" id="KW-0479">Metal-binding</keyword>
<dbReference type="EnsemblMetazoa" id="G2133.2">
    <property type="protein sequence ID" value="G2133.2:cds"/>
    <property type="gene ID" value="G2133"/>
</dbReference>
<gene>
    <name evidence="4" type="ORF">CGI_10019936</name>
</gene>
<sequence length="171" mass="19037">MASSLCRTLPLLRSVSCTVRNPQRILHTSAPVCGGPGVGLGGGLKDSFKGNIAKKEGKVPDKGGHAVGLERYEILCRMEGKDPWEDSVSYYPRAKGFGTKENPVPVPSVFDRRLVGCICDEDTAQMQYFWLYKGEPKRCFCGHFFQLKEISAADFPQYPKEEQSKTWEGEL</sequence>
<dbReference type="GO" id="GO:0005740">
    <property type="term" value="C:mitochondrial envelope"/>
    <property type="evidence" value="ECO:0007669"/>
    <property type="project" value="InterPro"/>
</dbReference>
<dbReference type="Pfam" id="PF01215">
    <property type="entry name" value="COX5B"/>
    <property type="match status" value="1"/>
</dbReference>
<dbReference type="PANTHER" id="PTHR10122:SF0">
    <property type="entry name" value="CYTOCHROME C OXIDASE SUBUNIT 5B, ISOFORM A-RELATED"/>
    <property type="match status" value="1"/>
</dbReference>
<feature type="binding site" evidence="3">
    <location>
        <position position="119"/>
    </location>
    <ligand>
        <name>Zn(2+)</name>
        <dbReference type="ChEBI" id="CHEBI:29105"/>
    </ligand>
</feature>
<name>K1PZT2_MAGGI</name>
<dbReference type="SUPFAM" id="SSF57802">
    <property type="entry name" value="Rubredoxin-like"/>
    <property type="match status" value="1"/>
</dbReference>
<dbReference type="PROSITE" id="PS51359">
    <property type="entry name" value="COX5B_2"/>
    <property type="match status" value="1"/>
</dbReference>
<dbReference type="HOGENOM" id="CLU_1564403_0_0_1"/>
<dbReference type="InterPro" id="IPR002124">
    <property type="entry name" value="Cyt_c_oxidase_su5b"/>
</dbReference>
<organism evidence="4">
    <name type="scientific">Magallana gigas</name>
    <name type="common">Pacific oyster</name>
    <name type="synonym">Crassostrea gigas</name>
    <dbReference type="NCBI Taxonomy" id="29159"/>
    <lineage>
        <taxon>Eukaryota</taxon>
        <taxon>Metazoa</taxon>
        <taxon>Spiralia</taxon>
        <taxon>Lophotrochozoa</taxon>
        <taxon>Mollusca</taxon>
        <taxon>Bivalvia</taxon>
        <taxon>Autobranchia</taxon>
        <taxon>Pteriomorphia</taxon>
        <taxon>Ostreida</taxon>
        <taxon>Ostreoidea</taxon>
        <taxon>Ostreidae</taxon>
        <taxon>Magallana</taxon>
    </lineage>
</organism>
<evidence type="ECO:0000256" key="1">
    <source>
        <dbReference type="ARBA" id="ARBA00022723"/>
    </source>
</evidence>
<proteinExistence type="predicted"/>
<feature type="binding site" evidence="3">
    <location>
        <position position="139"/>
    </location>
    <ligand>
        <name>Zn(2+)</name>
        <dbReference type="ChEBI" id="CHEBI:29105"/>
    </ligand>
</feature>
<keyword evidence="2 3" id="KW-0862">Zinc</keyword>
<dbReference type="OrthoDB" id="10249250at2759"/>
<feature type="binding site" evidence="3">
    <location>
        <position position="117"/>
    </location>
    <ligand>
        <name>Zn(2+)</name>
        <dbReference type="ChEBI" id="CHEBI:29105"/>
    </ligand>
</feature>
<protein>
    <submittedName>
        <fullName evidence="4 5">Cytochrome c oxidase subunit 5B, mitochondrial</fullName>
    </submittedName>
</protein>
<dbReference type="InterPro" id="IPR036972">
    <property type="entry name" value="Cyt_c_oxidase_su5b_sf"/>
</dbReference>
<dbReference type="Proteomes" id="UP000005408">
    <property type="component" value="Unassembled WGS sequence"/>
</dbReference>
<dbReference type="KEGG" id="crg:105318401"/>
<dbReference type="Gene3D" id="2.60.11.10">
    <property type="entry name" value="Cytochrome c oxidase, subunit Vb"/>
    <property type="match status" value="1"/>
</dbReference>
<evidence type="ECO:0000313" key="6">
    <source>
        <dbReference type="Proteomes" id="UP000005408"/>
    </source>
</evidence>
<dbReference type="OMA" id="ACFCEPD"/>
<dbReference type="PANTHER" id="PTHR10122">
    <property type="entry name" value="CYTOCHROME C OXIDASE SUBUNIT 5B, MITOCHONDRIAL"/>
    <property type="match status" value="1"/>
</dbReference>
<evidence type="ECO:0000256" key="3">
    <source>
        <dbReference type="PIRSR" id="PIRSR602124-1"/>
    </source>
</evidence>